<keyword evidence="1" id="KW-0472">Membrane</keyword>
<proteinExistence type="predicted"/>
<gene>
    <name evidence="2" type="ORF">M9R32_08240</name>
</gene>
<feature type="transmembrane region" description="Helical" evidence="1">
    <location>
        <begin position="33"/>
        <end position="53"/>
    </location>
</feature>
<feature type="transmembrane region" description="Helical" evidence="1">
    <location>
        <begin position="65"/>
        <end position="84"/>
    </location>
</feature>
<keyword evidence="1" id="KW-1133">Transmembrane helix</keyword>
<feature type="transmembrane region" description="Helical" evidence="1">
    <location>
        <begin position="104"/>
        <end position="123"/>
    </location>
</feature>
<name>A0A9X3RCU9_9BACL</name>
<sequence>MRNSAKLKILVGILTIFTGLLYVLGIFGPTESIVDTWGLLAIILGGMVVYFGINKNKVSANVEMVLVFLLMLIQVPAIILWFTFNGSGISDGTPPSNFVAHWMFASPHLVIALIGILVIASLIKRNTI</sequence>
<keyword evidence="3" id="KW-1185">Reference proteome</keyword>
<accession>A0A9X3RCU9</accession>
<dbReference type="EMBL" id="JAMKBJ010000005">
    <property type="protein sequence ID" value="MCZ8537165.1"/>
    <property type="molecule type" value="Genomic_DNA"/>
</dbReference>
<keyword evidence="1" id="KW-0812">Transmembrane</keyword>
<dbReference type="RefSeq" id="WP_269926254.1">
    <property type="nucleotide sequence ID" value="NZ_JAMKBJ010000005.1"/>
</dbReference>
<organism evidence="2 3">
    <name type="scientific">Paenisporosarcina quisquiliarum</name>
    <dbReference type="NCBI Taxonomy" id="365346"/>
    <lineage>
        <taxon>Bacteria</taxon>
        <taxon>Bacillati</taxon>
        <taxon>Bacillota</taxon>
        <taxon>Bacilli</taxon>
        <taxon>Bacillales</taxon>
        <taxon>Caryophanaceae</taxon>
        <taxon>Paenisporosarcina</taxon>
    </lineage>
</organism>
<evidence type="ECO:0000256" key="1">
    <source>
        <dbReference type="SAM" id="Phobius"/>
    </source>
</evidence>
<feature type="transmembrane region" description="Helical" evidence="1">
    <location>
        <begin position="7"/>
        <end position="27"/>
    </location>
</feature>
<evidence type="ECO:0000313" key="2">
    <source>
        <dbReference type="EMBL" id="MCZ8537165.1"/>
    </source>
</evidence>
<comment type="caution">
    <text evidence="2">The sequence shown here is derived from an EMBL/GenBank/DDBJ whole genome shotgun (WGS) entry which is preliminary data.</text>
</comment>
<evidence type="ECO:0000313" key="3">
    <source>
        <dbReference type="Proteomes" id="UP001152173"/>
    </source>
</evidence>
<reference evidence="2" key="1">
    <citation type="submission" date="2022-05" db="EMBL/GenBank/DDBJ databases">
        <authorList>
            <person name="Colautti A."/>
            <person name="Iacumin L."/>
        </authorList>
    </citation>
    <scope>NUCLEOTIDE SEQUENCE</scope>
    <source>
        <strain evidence="2">SK 55</strain>
    </source>
</reference>
<protein>
    <submittedName>
        <fullName evidence="2">Uncharacterized protein</fullName>
    </submittedName>
</protein>
<dbReference type="Proteomes" id="UP001152173">
    <property type="component" value="Unassembled WGS sequence"/>
</dbReference>
<dbReference type="AlphaFoldDB" id="A0A9X3RCU9"/>